<evidence type="ECO:0000259" key="18">
    <source>
        <dbReference type="PROSITE" id="PS50011"/>
    </source>
</evidence>
<dbReference type="FunFam" id="1.10.510.10:FF:000624">
    <property type="entry name" value="Mitogen-activated protein kinase"/>
    <property type="match status" value="1"/>
</dbReference>
<evidence type="ECO:0000256" key="4">
    <source>
        <dbReference type="ARBA" id="ARBA00022527"/>
    </source>
</evidence>
<evidence type="ECO:0000256" key="1">
    <source>
        <dbReference type="ARBA" id="ARBA00004123"/>
    </source>
</evidence>
<dbReference type="InterPro" id="IPR008271">
    <property type="entry name" value="Ser/Thr_kinase_AS"/>
</dbReference>
<keyword evidence="9" id="KW-0418">Kinase</keyword>
<proteinExistence type="inferred from homology"/>
<evidence type="ECO:0000256" key="13">
    <source>
        <dbReference type="PIRSR" id="PIRSR637770-1"/>
    </source>
</evidence>
<dbReference type="InterPro" id="IPR050108">
    <property type="entry name" value="CDK"/>
</dbReference>
<evidence type="ECO:0000256" key="15">
    <source>
        <dbReference type="PROSITE-ProRule" id="PRU10141"/>
    </source>
</evidence>
<keyword evidence="5" id="KW-0597">Phosphoprotein</keyword>
<keyword evidence="7" id="KW-0808">Transferase</keyword>
<dbReference type="EMBL" id="BMAR01000019">
    <property type="protein sequence ID" value="GFR47704.1"/>
    <property type="molecule type" value="Genomic_DNA"/>
</dbReference>
<evidence type="ECO:0000256" key="16">
    <source>
        <dbReference type="RuleBase" id="RU000304"/>
    </source>
</evidence>
<evidence type="ECO:0000256" key="10">
    <source>
        <dbReference type="ARBA" id="ARBA00022840"/>
    </source>
</evidence>
<keyword evidence="10 14" id="KW-0067">ATP-binding</keyword>
<dbReference type="InterPro" id="IPR011009">
    <property type="entry name" value="Kinase-like_dom_sf"/>
</dbReference>
<dbReference type="Proteomes" id="UP001054857">
    <property type="component" value="Unassembled WGS sequence"/>
</dbReference>
<dbReference type="SMART" id="SM00220">
    <property type="entry name" value="S_TKc"/>
    <property type="match status" value="1"/>
</dbReference>
<dbReference type="FunFam" id="3.30.200.20:FF:000554">
    <property type="entry name" value="CMGC/CDK/CDK7 protein kinase"/>
    <property type="match status" value="1"/>
</dbReference>
<comment type="subcellular location">
    <subcellularLocation>
        <location evidence="1">Nucleus</location>
    </subcellularLocation>
</comment>
<comment type="similarity">
    <text evidence="2">Belongs to the protein kinase superfamily. CMGC Ser/Thr protein kinase family. CDC2/CDKX subfamily.</text>
</comment>
<evidence type="ECO:0000256" key="7">
    <source>
        <dbReference type="ARBA" id="ARBA00022679"/>
    </source>
</evidence>
<dbReference type="PROSITE" id="PS00108">
    <property type="entry name" value="PROTEIN_KINASE_ST"/>
    <property type="match status" value="1"/>
</dbReference>
<keyword evidence="8 14" id="KW-0547">Nucleotide-binding</keyword>
<evidence type="ECO:0000256" key="9">
    <source>
        <dbReference type="ARBA" id="ARBA00022777"/>
    </source>
</evidence>
<dbReference type="Gene3D" id="1.10.510.10">
    <property type="entry name" value="Transferase(Phosphotransferase) domain 1"/>
    <property type="match status" value="1"/>
</dbReference>
<dbReference type="InterPro" id="IPR037770">
    <property type="entry name" value="CDK7"/>
</dbReference>
<dbReference type="GO" id="GO:0051301">
    <property type="term" value="P:cell division"/>
    <property type="evidence" value="ECO:0007669"/>
    <property type="project" value="UniProtKB-KW"/>
</dbReference>
<feature type="active site" description="Proton acceptor" evidence="13">
    <location>
        <position position="131"/>
    </location>
</feature>
<dbReference type="InterPro" id="IPR000719">
    <property type="entry name" value="Prot_kinase_dom"/>
</dbReference>
<keyword evidence="6" id="KW-0132">Cell division</keyword>
<evidence type="ECO:0000256" key="11">
    <source>
        <dbReference type="ARBA" id="ARBA00023242"/>
    </source>
</evidence>
<keyword evidence="12" id="KW-0131">Cell cycle</keyword>
<protein>
    <recommendedName>
        <fullName evidence="3">[RNA-polymerase]-subunit kinase</fullName>
        <ecNumber evidence="3">2.7.11.23</ecNumber>
    </recommendedName>
</protein>
<dbReference type="GO" id="GO:0004693">
    <property type="term" value="F:cyclin-dependent protein serine/threonine kinase activity"/>
    <property type="evidence" value="ECO:0007669"/>
    <property type="project" value="TreeGrafter"/>
</dbReference>
<dbReference type="PANTHER" id="PTHR24056">
    <property type="entry name" value="CELL DIVISION PROTEIN KINASE"/>
    <property type="match status" value="1"/>
</dbReference>
<dbReference type="EC" id="2.7.11.23" evidence="3"/>
<feature type="region of interest" description="Disordered" evidence="17">
    <location>
        <begin position="287"/>
        <end position="373"/>
    </location>
</feature>
<dbReference type="PANTHER" id="PTHR24056:SF0">
    <property type="entry name" value="CYCLIN-DEPENDENT KINASE 7"/>
    <property type="match status" value="1"/>
</dbReference>
<evidence type="ECO:0000256" key="5">
    <source>
        <dbReference type="ARBA" id="ARBA00022553"/>
    </source>
</evidence>
<feature type="compositionally biased region" description="Pro residues" evidence="17">
    <location>
        <begin position="293"/>
        <end position="302"/>
    </location>
</feature>
<gene>
    <name evidence="19" type="ORF">Agub_g9457</name>
</gene>
<evidence type="ECO:0000256" key="17">
    <source>
        <dbReference type="SAM" id="MobiDB-lite"/>
    </source>
</evidence>
<dbReference type="PROSITE" id="PS00107">
    <property type="entry name" value="PROTEIN_KINASE_ATP"/>
    <property type="match status" value="1"/>
</dbReference>
<dbReference type="CDD" id="cd07841">
    <property type="entry name" value="STKc_CDK7"/>
    <property type="match status" value="1"/>
</dbReference>
<keyword evidence="4 16" id="KW-0723">Serine/threonine-protein kinase</keyword>
<feature type="compositionally biased region" description="Gly residues" evidence="17">
    <location>
        <begin position="316"/>
        <end position="332"/>
    </location>
</feature>
<evidence type="ECO:0000256" key="8">
    <source>
        <dbReference type="ARBA" id="ARBA00022741"/>
    </source>
</evidence>
<keyword evidence="11" id="KW-0539">Nucleus</keyword>
<accession>A0AAD3HNA1</accession>
<evidence type="ECO:0000313" key="19">
    <source>
        <dbReference type="EMBL" id="GFR47704.1"/>
    </source>
</evidence>
<feature type="binding site" evidence="14 15">
    <location>
        <position position="34"/>
    </location>
    <ligand>
        <name>ATP</name>
        <dbReference type="ChEBI" id="CHEBI:30616"/>
    </ligand>
</feature>
<evidence type="ECO:0000256" key="2">
    <source>
        <dbReference type="ARBA" id="ARBA00006485"/>
    </source>
</evidence>
<dbReference type="SUPFAM" id="SSF56112">
    <property type="entry name" value="Protein kinase-like (PK-like)"/>
    <property type="match status" value="1"/>
</dbReference>
<dbReference type="Pfam" id="PF00069">
    <property type="entry name" value="Pkinase"/>
    <property type="match status" value="1"/>
</dbReference>
<feature type="binding site" evidence="14">
    <location>
        <begin position="11"/>
        <end position="19"/>
    </location>
    <ligand>
        <name>ATP</name>
        <dbReference type="ChEBI" id="CHEBI:30616"/>
    </ligand>
</feature>
<feature type="compositionally biased region" description="Low complexity" evidence="17">
    <location>
        <begin position="340"/>
        <end position="363"/>
    </location>
</feature>
<evidence type="ECO:0000256" key="6">
    <source>
        <dbReference type="ARBA" id="ARBA00022618"/>
    </source>
</evidence>
<keyword evidence="20" id="KW-1185">Reference proteome</keyword>
<sequence length="373" mass="40488">MAENYIRGALLGQGTFAAVYKGADKRTGKPVALKEIFPDEKSTDGKKGLDPTALREIKLLRELQHPHVIRLLDAYPKKKSVVLVLEYMHSDLEAVIKDGNLVLAAADVKSYVRQLMEALAACHKRWVLHRDIKPNNCLIAPDGRLKLADFGLSRVYGSPEGRLTHKVFAPWYRAPELFFGARQYSSAVDMWAAGCIMGELLLRRPLFDGLCDIEVLSKVFALCGSPGVEGNWPAARELPYFLQFTETWPLPLRQVFPAASGDALDLLGRLLQLDPLRRISAAEALRHPYFSNNPPPTPPALLPRPARREDAPLGGAAAGGAAGGAEAGGRGVKGGRERPSPAASSPRPAKAARRSGSASAEAAMLRASPRMQH</sequence>
<dbReference type="AlphaFoldDB" id="A0AAD3HNA1"/>
<dbReference type="GO" id="GO:0070985">
    <property type="term" value="C:transcription factor TFIIK complex"/>
    <property type="evidence" value="ECO:0007669"/>
    <property type="project" value="InterPro"/>
</dbReference>
<dbReference type="Gene3D" id="3.30.200.20">
    <property type="entry name" value="Phosphorylase Kinase, domain 1"/>
    <property type="match status" value="1"/>
</dbReference>
<name>A0AAD3HNA1_9CHLO</name>
<evidence type="ECO:0000313" key="20">
    <source>
        <dbReference type="Proteomes" id="UP001054857"/>
    </source>
</evidence>
<dbReference type="GO" id="GO:0005524">
    <property type="term" value="F:ATP binding"/>
    <property type="evidence" value="ECO:0007669"/>
    <property type="project" value="UniProtKB-UniRule"/>
</dbReference>
<evidence type="ECO:0000256" key="14">
    <source>
        <dbReference type="PIRSR" id="PIRSR637770-2"/>
    </source>
</evidence>
<dbReference type="InterPro" id="IPR017441">
    <property type="entry name" value="Protein_kinase_ATP_BS"/>
</dbReference>
<dbReference type="GO" id="GO:0005737">
    <property type="term" value="C:cytoplasm"/>
    <property type="evidence" value="ECO:0007669"/>
    <property type="project" value="TreeGrafter"/>
</dbReference>
<reference evidence="19 20" key="1">
    <citation type="journal article" date="2021" name="Sci. Rep.">
        <title>Genome sequencing of the multicellular alga Astrephomene provides insights into convergent evolution of germ-soma differentiation.</title>
        <authorList>
            <person name="Yamashita S."/>
            <person name="Yamamoto K."/>
            <person name="Matsuzaki R."/>
            <person name="Suzuki S."/>
            <person name="Yamaguchi H."/>
            <person name="Hirooka S."/>
            <person name="Minakuchi Y."/>
            <person name="Miyagishima S."/>
            <person name="Kawachi M."/>
            <person name="Toyoda A."/>
            <person name="Nozaki H."/>
        </authorList>
    </citation>
    <scope>NUCLEOTIDE SEQUENCE [LARGE SCALE GENOMIC DNA]</scope>
    <source>
        <strain evidence="19 20">NIES-4017</strain>
    </source>
</reference>
<comment type="caution">
    <text evidence="19">The sequence shown here is derived from an EMBL/GenBank/DDBJ whole genome shotgun (WGS) entry which is preliminary data.</text>
</comment>
<dbReference type="GO" id="GO:0045944">
    <property type="term" value="P:positive regulation of transcription by RNA polymerase II"/>
    <property type="evidence" value="ECO:0007669"/>
    <property type="project" value="TreeGrafter"/>
</dbReference>
<dbReference type="PROSITE" id="PS50011">
    <property type="entry name" value="PROTEIN_KINASE_DOM"/>
    <property type="match status" value="1"/>
</dbReference>
<evidence type="ECO:0000256" key="3">
    <source>
        <dbReference type="ARBA" id="ARBA00012409"/>
    </source>
</evidence>
<evidence type="ECO:0000256" key="12">
    <source>
        <dbReference type="ARBA" id="ARBA00023306"/>
    </source>
</evidence>
<organism evidence="19 20">
    <name type="scientific">Astrephomene gubernaculifera</name>
    <dbReference type="NCBI Taxonomy" id="47775"/>
    <lineage>
        <taxon>Eukaryota</taxon>
        <taxon>Viridiplantae</taxon>
        <taxon>Chlorophyta</taxon>
        <taxon>core chlorophytes</taxon>
        <taxon>Chlorophyceae</taxon>
        <taxon>CS clade</taxon>
        <taxon>Chlamydomonadales</taxon>
        <taxon>Astrephomenaceae</taxon>
        <taxon>Astrephomene</taxon>
    </lineage>
</organism>
<feature type="domain" description="Protein kinase" evidence="18">
    <location>
        <begin position="5"/>
        <end position="290"/>
    </location>
</feature>
<dbReference type="GO" id="GO:0008353">
    <property type="term" value="F:RNA polymerase II CTD heptapeptide repeat kinase activity"/>
    <property type="evidence" value="ECO:0007669"/>
    <property type="project" value="UniProtKB-EC"/>
</dbReference>